<evidence type="ECO:0000256" key="3">
    <source>
        <dbReference type="ARBA" id="ARBA00022475"/>
    </source>
</evidence>
<feature type="domain" description="Putative ionotropic receptor ligand binding" evidence="10">
    <location>
        <begin position="36"/>
        <end position="219"/>
    </location>
</feature>
<evidence type="ECO:0000256" key="7">
    <source>
        <dbReference type="ARBA" id="ARBA00023170"/>
    </source>
</evidence>
<dbReference type="PANTHER" id="PTHR42643">
    <property type="entry name" value="IONOTROPIC RECEPTOR 20A-RELATED"/>
    <property type="match status" value="1"/>
</dbReference>
<keyword evidence="5" id="KW-1133">Transmembrane helix</keyword>
<evidence type="ECO:0000259" key="10">
    <source>
        <dbReference type="Pfam" id="PF24061"/>
    </source>
</evidence>
<name>A0A3F2ZEN0_PHLPP</name>
<feature type="domain" description="Ionotropic glutamate receptor C-terminal" evidence="9">
    <location>
        <begin position="346"/>
        <end position="597"/>
    </location>
</feature>
<comment type="similarity">
    <text evidence="2">Belongs to the glutamate-gated ion channel (TC 1.A.10.1) family.</text>
</comment>
<dbReference type="AlphaFoldDB" id="A0A3F2ZEN0"/>
<dbReference type="EnsemblMetazoa" id="PPAI013271-RA">
    <property type="protein sequence ID" value="PPAI013271-PA"/>
    <property type="gene ID" value="PPAI013271"/>
</dbReference>
<keyword evidence="8" id="KW-0325">Glycoprotein</keyword>
<dbReference type="PANTHER" id="PTHR42643:SF37">
    <property type="entry name" value="IONOTROPIC RECEPTOR 11A-RELATED"/>
    <property type="match status" value="1"/>
</dbReference>
<dbReference type="InterPro" id="IPR052192">
    <property type="entry name" value="Insect_Ionotropic_Sensory_Rcpt"/>
</dbReference>
<dbReference type="InterPro" id="IPR056198">
    <property type="entry name" value="LBD_receptor"/>
</dbReference>
<dbReference type="VEuPathDB" id="VectorBase:PPAI013271"/>
<dbReference type="GO" id="GO:0050906">
    <property type="term" value="P:detection of stimulus involved in sensory perception"/>
    <property type="evidence" value="ECO:0007669"/>
    <property type="project" value="UniProtKB-ARBA"/>
</dbReference>
<comment type="subcellular location">
    <subcellularLocation>
        <location evidence="1">Cell membrane</location>
        <topology evidence="1">Multi-pass membrane protein</topology>
    </subcellularLocation>
</comment>
<dbReference type="Proteomes" id="UP000092462">
    <property type="component" value="Unassembled WGS sequence"/>
</dbReference>
<sequence length="627" mass="72000">MKILQCLIVVAFLYRNKCVCDRNDKKYNITIVNFENPLSKIMTTIINEFYSVESHQVIITREAENDRSRIIQAGIINEVLYEIDDRILVRLEGCSSKDHNILHYYNIFFVDTYQSFREIIKANSSEKFDFSGYYTVVLTNVQKNYTDIITRILNDCWELYIVNVNVVSYDPYNIQRAFVHTYFPYTYQHCGQVKPVITGVFKNNSFLRNITIFPNKVDNFHKCNLTIGTLDYEPFIMITTLGDGTHYLNGFEGFIARALSKRLNFSTIIKTHYERWGIVDGLNSTGLCGMLYRSEVNFTIGAFPASDAYDSSISSTITYFITPLILIIPPGSPIGAMEKLLFPFQLSSWTCLSACFILSAIVVSITKFIKPQTRAFIIGQGNNIPFTNTINIFLGGTLSMTPRRNFARFLMMLWILCSIVLRGSYQGALFRFLKSQKNVSIVDTLPKMIEKDVKIYGDEGVAMYFTSESLYGSMFTLIDAADIDAYRLKTLDQNFKGALVDTALTVAYLNDKYVTKNIRFSVSKHEVVQFYIGILMRQYSYLKVPFNRELWRFLEHGLIHHWYSLYLDPNNLKTVSDGNVPKALNLNELGGVFAIYLFLVGFSLLVFTLETLSTKSKFLKRIFGFLT</sequence>
<dbReference type="VEuPathDB" id="VectorBase:PPAPM1_006883"/>
<dbReference type="Gene3D" id="1.10.287.70">
    <property type="match status" value="1"/>
</dbReference>
<dbReference type="InterPro" id="IPR001320">
    <property type="entry name" value="Iontro_rcpt_C"/>
</dbReference>
<keyword evidence="4" id="KW-0812">Transmembrane</keyword>
<organism evidence="11 12">
    <name type="scientific">Phlebotomus papatasi</name>
    <name type="common">Sandfly</name>
    <dbReference type="NCBI Taxonomy" id="29031"/>
    <lineage>
        <taxon>Eukaryota</taxon>
        <taxon>Metazoa</taxon>
        <taxon>Ecdysozoa</taxon>
        <taxon>Arthropoda</taxon>
        <taxon>Hexapoda</taxon>
        <taxon>Insecta</taxon>
        <taxon>Pterygota</taxon>
        <taxon>Neoptera</taxon>
        <taxon>Endopterygota</taxon>
        <taxon>Diptera</taxon>
        <taxon>Nematocera</taxon>
        <taxon>Psychodoidea</taxon>
        <taxon>Psychodidae</taxon>
        <taxon>Phlebotomus</taxon>
        <taxon>Phlebotomus</taxon>
    </lineage>
</organism>
<evidence type="ECO:0000256" key="5">
    <source>
        <dbReference type="ARBA" id="ARBA00022989"/>
    </source>
</evidence>
<keyword evidence="3" id="KW-1003">Cell membrane</keyword>
<keyword evidence="12" id="KW-1185">Reference proteome</keyword>
<dbReference type="Pfam" id="PF24061">
    <property type="entry name" value="LBD_receptor"/>
    <property type="match status" value="1"/>
</dbReference>
<evidence type="ECO:0000259" key="9">
    <source>
        <dbReference type="Pfam" id="PF00060"/>
    </source>
</evidence>
<evidence type="ECO:0000256" key="1">
    <source>
        <dbReference type="ARBA" id="ARBA00004651"/>
    </source>
</evidence>
<evidence type="ECO:0000256" key="8">
    <source>
        <dbReference type="ARBA" id="ARBA00023180"/>
    </source>
</evidence>
<protein>
    <submittedName>
        <fullName evidence="11">Uncharacterized protein</fullName>
    </submittedName>
</protein>
<evidence type="ECO:0000313" key="12">
    <source>
        <dbReference type="Proteomes" id="UP000092462"/>
    </source>
</evidence>
<dbReference type="GO" id="GO:0015276">
    <property type="term" value="F:ligand-gated monoatomic ion channel activity"/>
    <property type="evidence" value="ECO:0007669"/>
    <property type="project" value="InterPro"/>
</dbReference>
<keyword evidence="6" id="KW-0472">Membrane</keyword>
<dbReference type="EMBL" id="AJVK01000698">
    <property type="status" value="NOT_ANNOTATED_CDS"/>
    <property type="molecule type" value="Genomic_DNA"/>
</dbReference>
<evidence type="ECO:0000256" key="6">
    <source>
        <dbReference type="ARBA" id="ARBA00023136"/>
    </source>
</evidence>
<evidence type="ECO:0000256" key="4">
    <source>
        <dbReference type="ARBA" id="ARBA00022692"/>
    </source>
</evidence>
<reference evidence="11" key="1">
    <citation type="submission" date="2022-08" db="UniProtKB">
        <authorList>
            <consortium name="EnsemblMetazoa"/>
        </authorList>
    </citation>
    <scope>IDENTIFICATION</scope>
    <source>
        <strain evidence="11">Israel</strain>
    </source>
</reference>
<proteinExistence type="inferred from homology"/>
<evidence type="ECO:0000313" key="11">
    <source>
        <dbReference type="EnsemblMetazoa" id="PPAI013271-PA"/>
    </source>
</evidence>
<evidence type="ECO:0000256" key="2">
    <source>
        <dbReference type="ARBA" id="ARBA00008685"/>
    </source>
</evidence>
<dbReference type="GO" id="GO:0005886">
    <property type="term" value="C:plasma membrane"/>
    <property type="evidence" value="ECO:0007669"/>
    <property type="project" value="UniProtKB-SubCell"/>
</dbReference>
<dbReference type="Pfam" id="PF00060">
    <property type="entry name" value="Lig_chan"/>
    <property type="match status" value="1"/>
</dbReference>
<accession>A0A3F2ZEN0</accession>
<dbReference type="SUPFAM" id="SSF53850">
    <property type="entry name" value="Periplasmic binding protein-like II"/>
    <property type="match status" value="1"/>
</dbReference>
<keyword evidence="7" id="KW-0675">Receptor</keyword>
<dbReference type="Gene3D" id="3.40.190.10">
    <property type="entry name" value="Periplasmic binding protein-like II"/>
    <property type="match status" value="1"/>
</dbReference>